<evidence type="ECO:0000313" key="1">
    <source>
        <dbReference type="EMBL" id="KAK1385828.1"/>
    </source>
</evidence>
<reference evidence="1" key="1">
    <citation type="submission" date="2023-02" db="EMBL/GenBank/DDBJ databases">
        <title>Genome of toxic invasive species Heracleum sosnowskyi carries increased number of genes despite the absence of recent whole-genome duplications.</title>
        <authorList>
            <person name="Schelkunov M."/>
            <person name="Shtratnikova V."/>
            <person name="Makarenko M."/>
            <person name="Klepikova A."/>
            <person name="Omelchenko D."/>
            <person name="Novikova G."/>
            <person name="Obukhova E."/>
            <person name="Bogdanov V."/>
            <person name="Penin A."/>
            <person name="Logacheva M."/>
        </authorList>
    </citation>
    <scope>NUCLEOTIDE SEQUENCE</scope>
    <source>
        <strain evidence="1">Hsosn_3</strain>
        <tissue evidence="1">Leaf</tissue>
    </source>
</reference>
<dbReference type="Proteomes" id="UP001237642">
    <property type="component" value="Unassembled WGS sequence"/>
</dbReference>
<protein>
    <submittedName>
        <fullName evidence="1">Uncharacterized protein</fullName>
    </submittedName>
</protein>
<proteinExistence type="predicted"/>
<reference evidence="1" key="2">
    <citation type="submission" date="2023-05" db="EMBL/GenBank/DDBJ databases">
        <authorList>
            <person name="Schelkunov M.I."/>
        </authorList>
    </citation>
    <scope>NUCLEOTIDE SEQUENCE</scope>
    <source>
        <strain evidence="1">Hsosn_3</strain>
        <tissue evidence="1">Leaf</tissue>
    </source>
</reference>
<comment type="caution">
    <text evidence="1">The sequence shown here is derived from an EMBL/GenBank/DDBJ whole genome shotgun (WGS) entry which is preliminary data.</text>
</comment>
<accession>A0AAD8IJS6</accession>
<keyword evidence="2" id="KW-1185">Reference proteome</keyword>
<sequence length="186" mass="21532">MTTFDKLIRWVDILCPKFLKFWECYIQPWFCTTIKMDDPSTFSICNACILTWPWKAIKPGENKDSRIAVSDRLIELSVGGTTVADIFKLHGESFFRDNEVNWMFGEVAMSHTKTRLQLSEANRVKEGDMLMDEVKMQNFQVILMWFTLEAVAPSLSLTHDTRQSVKSNFPLMITLINTTVAFLLVY</sequence>
<evidence type="ECO:0000313" key="2">
    <source>
        <dbReference type="Proteomes" id="UP001237642"/>
    </source>
</evidence>
<organism evidence="1 2">
    <name type="scientific">Heracleum sosnowskyi</name>
    <dbReference type="NCBI Taxonomy" id="360622"/>
    <lineage>
        <taxon>Eukaryota</taxon>
        <taxon>Viridiplantae</taxon>
        <taxon>Streptophyta</taxon>
        <taxon>Embryophyta</taxon>
        <taxon>Tracheophyta</taxon>
        <taxon>Spermatophyta</taxon>
        <taxon>Magnoliopsida</taxon>
        <taxon>eudicotyledons</taxon>
        <taxon>Gunneridae</taxon>
        <taxon>Pentapetalae</taxon>
        <taxon>asterids</taxon>
        <taxon>campanulids</taxon>
        <taxon>Apiales</taxon>
        <taxon>Apiaceae</taxon>
        <taxon>Apioideae</taxon>
        <taxon>apioid superclade</taxon>
        <taxon>Tordylieae</taxon>
        <taxon>Tordyliinae</taxon>
        <taxon>Heracleum</taxon>
    </lineage>
</organism>
<name>A0AAD8IJS6_9APIA</name>
<gene>
    <name evidence="1" type="ORF">POM88_023563</name>
</gene>
<dbReference type="EMBL" id="JAUIZM010000005">
    <property type="protein sequence ID" value="KAK1385828.1"/>
    <property type="molecule type" value="Genomic_DNA"/>
</dbReference>
<dbReference type="AlphaFoldDB" id="A0AAD8IJS6"/>